<proteinExistence type="predicted"/>
<name>A0A3M7SQF5_BRAPC</name>
<organism evidence="1 2">
    <name type="scientific">Brachionus plicatilis</name>
    <name type="common">Marine rotifer</name>
    <name type="synonym">Brachionus muelleri</name>
    <dbReference type="NCBI Taxonomy" id="10195"/>
    <lineage>
        <taxon>Eukaryota</taxon>
        <taxon>Metazoa</taxon>
        <taxon>Spiralia</taxon>
        <taxon>Gnathifera</taxon>
        <taxon>Rotifera</taxon>
        <taxon>Eurotatoria</taxon>
        <taxon>Monogononta</taxon>
        <taxon>Pseudotrocha</taxon>
        <taxon>Ploima</taxon>
        <taxon>Brachionidae</taxon>
        <taxon>Brachionus</taxon>
    </lineage>
</organism>
<accession>A0A3M7SQF5</accession>
<comment type="caution">
    <text evidence="1">The sequence shown here is derived from an EMBL/GenBank/DDBJ whole genome shotgun (WGS) entry which is preliminary data.</text>
</comment>
<keyword evidence="2" id="KW-1185">Reference proteome</keyword>
<dbReference type="EMBL" id="REGN01000982">
    <property type="protein sequence ID" value="RNA37768.1"/>
    <property type="molecule type" value="Genomic_DNA"/>
</dbReference>
<sequence length="69" mass="8121">MFWRRTEKKFIIINNNLSLNVLEKEGSIHINSTMAFLIKYPIPSKLKHAFGPGTKERLTHAETYLFKRT</sequence>
<reference evidence="1 2" key="1">
    <citation type="journal article" date="2018" name="Sci. Rep.">
        <title>Genomic signatures of local adaptation to the degree of environmental predictability in rotifers.</title>
        <authorList>
            <person name="Franch-Gras L."/>
            <person name="Hahn C."/>
            <person name="Garcia-Roger E.M."/>
            <person name="Carmona M.J."/>
            <person name="Serra M."/>
            <person name="Gomez A."/>
        </authorList>
    </citation>
    <scope>NUCLEOTIDE SEQUENCE [LARGE SCALE GENOMIC DNA]</scope>
    <source>
        <strain evidence="1">HYR1</strain>
    </source>
</reference>
<dbReference type="AlphaFoldDB" id="A0A3M7SQF5"/>
<gene>
    <name evidence="1" type="ORF">BpHYR1_023951</name>
</gene>
<dbReference type="Proteomes" id="UP000276133">
    <property type="component" value="Unassembled WGS sequence"/>
</dbReference>
<evidence type="ECO:0000313" key="2">
    <source>
        <dbReference type="Proteomes" id="UP000276133"/>
    </source>
</evidence>
<protein>
    <submittedName>
        <fullName evidence="1">Uncharacterized protein</fullName>
    </submittedName>
</protein>
<evidence type="ECO:0000313" key="1">
    <source>
        <dbReference type="EMBL" id="RNA37768.1"/>
    </source>
</evidence>